<dbReference type="Pfam" id="PF12399">
    <property type="entry name" value="BCA_ABC_TP_C"/>
    <property type="match status" value="1"/>
</dbReference>
<accession>A0A1I3XLT7</accession>
<dbReference type="GO" id="GO:0015192">
    <property type="term" value="F:L-phenylalanine transmembrane transporter activity"/>
    <property type="evidence" value="ECO:0007669"/>
    <property type="project" value="TreeGrafter"/>
</dbReference>
<protein>
    <submittedName>
        <fullName evidence="8">Branched-chain amino acid transport system ATP-binding protein</fullName>
    </submittedName>
</protein>
<feature type="compositionally biased region" description="Low complexity" evidence="6">
    <location>
        <begin position="386"/>
        <end position="422"/>
    </location>
</feature>
<dbReference type="GO" id="GO:1903805">
    <property type="term" value="P:L-valine import across plasma membrane"/>
    <property type="evidence" value="ECO:0007669"/>
    <property type="project" value="TreeGrafter"/>
</dbReference>
<dbReference type="GO" id="GO:0005524">
    <property type="term" value="F:ATP binding"/>
    <property type="evidence" value="ECO:0007669"/>
    <property type="project" value="UniProtKB-KW"/>
</dbReference>
<reference evidence="8 9" key="1">
    <citation type="submission" date="2016-10" db="EMBL/GenBank/DDBJ databases">
        <authorList>
            <person name="Varghese N."/>
            <person name="Submissions S."/>
        </authorList>
    </citation>
    <scope>NUCLEOTIDE SEQUENCE [LARGE SCALE GENOMIC DNA]</scope>
    <source>
        <strain evidence="8 9">DSM 21822</strain>
    </source>
</reference>
<dbReference type="Proteomes" id="UP000323300">
    <property type="component" value="Unassembled WGS sequence"/>
</dbReference>
<evidence type="ECO:0000256" key="2">
    <source>
        <dbReference type="ARBA" id="ARBA00022448"/>
    </source>
</evidence>
<evidence type="ECO:0000256" key="3">
    <source>
        <dbReference type="ARBA" id="ARBA00022741"/>
    </source>
</evidence>
<dbReference type="GO" id="GO:0016887">
    <property type="term" value="F:ATP hydrolysis activity"/>
    <property type="evidence" value="ECO:0007669"/>
    <property type="project" value="InterPro"/>
</dbReference>
<dbReference type="Pfam" id="PF00005">
    <property type="entry name" value="ABC_tran"/>
    <property type="match status" value="1"/>
</dbReference>
<feature type="region of interest" description="Disordered" evidence="6">
    <location>
        <begin position="319"/>
        <end position="422"/>
    </location>
</feature>
<evidence type="ECO:0000256" key="6">
    <source>
        <dbReference type="SAM" id="MobiDB-lite"/>
    </source>
</evidence>
<keyword evidence="9" id="KW-1185">Reference proteome</keyword>
<gene>
    <name evidence="8" type="ORF">SAMN04488498_103352</name>
</gene>
<sequence length="516" mass="54894">MVEAQQSMKDPILKVEHLSMKFGGLIAIGDLSFEAKRGDITALIGPNGAGKTTVFNCITGFYKPSEGMITLTRQNGEQLLLERMPDFRITAKAKVARTFQNIRLFSGMTLLENLLVAQHNKLMLASGFTVLGLLGLGTYRQASDESVELAKFWLEKANLIDRADDPAGDLPYGAQRRLEIARAMCTGPELLCLDEPAAGLNPRESAALNELLIDIKEHSGTSILLIEHDMSVVMQISDHVVVLEYGRKISDGDPTSVKNDPRVIAAYLGVDDEEVEEVLVEVGDEQVIEQLDAEPDRAHGPGDSSSMMAGSVSDTIAHSDDYGERVTVSRSASKADQVDRRAARASEAASQAAAKTAPTAKKASAKASPAYGLTGTAKSDRPAGMAKPAARPVAKSAPAKSAVAKPAAPAKSKAEAKPVAAKKAPALSNTLAAPRGGKADRLILIKGIGPVNEKKLNEHGIFHFDQIAAWKKADIAAAEAYLAFDGRIEREDWMGQAKVLAKQGATKPAAKRGGSK</sequence>
<dbReference type="AlphaFoldDB" id="A0A1I3XLT7"/>
<dbReference type="OrthoDB" id="9779872at2"/>
<name>A0A1I3XLT7_9HYPH</name>
<dbReference type="PROSITE" id="PS50893">
    <property type="entry name" value="ABC_TRANSPORTER_2"/>
    <property type="match status" value="1"/>
</dbReference>
<dbReference type="InterPro" id="IPR003593">
    <property type="entry name" value="AAA+_ATPase"/>
</dbReference>
<dbReference type="PANTHER" id="PTHR45772:SF11">
    <property type="entry name" value="HIGH-AFFINITY BRANCHED-CHAIN AMINO ACID TRANSPORT ATP-BINDING PROTEIN LIVG"/>
    <property type="match status" value="1"/>
</dbReference>
<dbReference type="CDD" id="cd03219">
    <property type="entry name" value="ABC_Mj1267_LivG_branched"/>
    <property type="match status" value="1"/>
</dbReference>
<evidence type="ECO:0000256" key="1">
    <source>
        <dbReference type="ARBA" id="ARBA00005417"/>
    </source>
</evidence>
<dbReference type="GO" id="GO:0005886">
    <property type="term" value="C:plasma membrane"/>
    <property type="evidence" value="ECO:0007669"/>
    <property type="project" value="TreeGrafter"/>
</dbReference>
<organism evidence="8 9">
    <name type="scientific">Neomesorhizobium albiziae</name>
    <dbReference type="NCBI Taxonomy" id="335020"/>
    <lineage>
        <taxon>Bacteria</taxon>
        <taxon>Pseudomonadati</taxon>
        <taxon>Pseudomonadota</taxon>
        <taxon>Alphaproteobacteria</taxon>
        <taxon>Hyphomicrobiales</taxon>
        <taxon>Phyllobacteriaceae</taxon>
        <taxon>Neomesorhizobium</taxon>
    </lineage>
</organism>
<dbReference type="InterPro" id="IPR027417">
    <property type="entry name" value="P-loop_NTPase"/>
</dbReference>
<evidence type="ECO:0000313" key="9">
    <source>
        <dbReference type="Proteomes" id="UP000323300"/>
    </source>
</evidence>
<comment type="similarity">
    <text evidence="1">Belongs to the ABC transporter superfamily.</text>
</comment>
<keyword evidence="5" id="KW-0029">Amino-acid transport</keyword>
<evidence type="ECO:0000256" key="4">
    <source>
        <dbReference type="ARBA" id="ARBA00022840"/>
    </source>
</evidence>
<dbReference type="GO" id="GO:0015808">
    <property type="term" value="P:L-alanine transport"/>
    <property type="evidence" value="ECO:0007669"/>
    <property type="project" value="TreeGrafter"/>
</dbReference>
<evidence type="ECO:0000259" key="7">
    <source>
        <dbReference type="PROSITE" id="PS50893"/>
    </source>
</evidence>
<dbReference type="InterPro" id="IPR003439">
    <property type="entry name" value="ABC_transporter-like_ATP-bd"/>
</dbReference>
<evidence type="ECO:0000256" key="5">
    <source>
        <dbReference type="ARBA" id="ARBA00022970"/>
    </source>
</evidence>
<feature type="domain" description="ABC transporter" evidence="7">
    <location>
        <begin position="13"/>
        <end position="270"/>
    </location>
</feature>
<dbReference type="GO" id="GO:1903806">
    <property type="term" value="P:L-isoleucine import across plasma membrane"/>
    <property type="evidence" value="ECO:0007669"/>
    <property type="project" value="TreeGrafter"/>
</dbReference>
<dbReference type="SUPFAM" id="SSF52540">
    <property type="entry name" value="P-loop containing nucleoside triphosphate hydrolases"/>
    <property type="match status" value="1"/>
</dbReference>
<feature type="compositionally biased region" description="Low complexity" evidence="6">
    <location>
        <begin position="345"/>
        <end position="370"/>
    </location>
</feature>
<dbReference type="GO" id="GO:0005304">
    <property type="term" value="F:L-valine transmembrane transporter activity"/>
    <property type="evidence" value="ECO:0007669"/>
    <property type="project" value="TreeGrafter"/>
</dbReference>
<dbReference type="FunFam" id="3.40.50.300:FF:000421">
    <property type="entry name" value="Branched-chain amino acid ABC transporter ATP-binding protein"/>
    <property type="match status" value="1"/>
</dbReference>
<dbReference type="PANTHER" id="PTHR45772">
    <property type="entry name" value="CONSERVED COMPONENT OF ABC TRANSPORTER FOR NATURAL AMINO ACIDS-RELATED"/>
    <property type="match status" value="1"/>
</dbReference>
<dbReference type="SMART" id="SM00382">
    <property type="entry name" value="AAA"/>
    <property type="match status" value="1"/>
</dbReference>
<keyword evidence="4 8" id="KW-0067">ATP-binding</keyword>
<keyword evidence="3" id="KW-0547">Nucleotide-binding</keyword>
<dbReference type="RefSeq" id="WP_149759626.1">
    <property type="nucleotide sequence ID" value="NZ_BSPE01000008.1"/>
</dbReference>
<dbReference type="InterPro" id="IPR032823">
    <property type="entry name" value="BCA_ABC_TP_C"/>
</dbReference>
<dbReference type="GO" id="GO:0015188">
    <property type="term" value="F:L-isoleucine transmembrane transporter activity"/>
    <property type="evidence" value="ECO:0007669"/>
    <property type="project" value="TreeGrafter"/>
</dbReference>
<proteinExistence type="inferred from homology"/>
<dbReference type="Gene3D" id="3.40.50.300">
    <property type="entry name" value="P-loop containing nucleotide triphosphate hydrolases"/>
    <property type="match status" value="1"/>
</dbReference>
<evidence type="ECO:0000313" key="8">
    <source>
        <dbReference type="EMBL" id="SFK20465.1"/>
    </source>
</evidence>
<dbReference type="EMBL" id="FOSL01000003">
    <property type="protein sequence ID" value="SFK20465.1"/>
    <property type="molecule type" value="Genomic_DNA"/>
</dbReference>
<dbReference type="GO" id="GO:0042941">
    <property type="term" value="P:D-alanine transmembrane transport"/>
    <property type="evidence" value="ECO:0007669"/>
    <property type="project" value="TreeGrafter"/>
</dbReference>
<dbReference type="InterPro" id="IPR051120">
    <property type="entry name" value="ABC_AA/LPS_Transport"/>
</dbReference>
<keyword evidence="2" id="KW-0813">Transport</keyword>